<keyword evidence="2 3" id="KW-0238">DNA-binding</keyword>
<dbReference type="SUPFAM" id="SSF46689">
    <property type="entry name" value="Homeodomain-like"/>
    <property type="match status" value="1"/>
</dbReference>
<dbReference type="GO" id="GO:0005634">
    <property type="term" value="C:nucleus"/>
    <property type="evidence" value="ECO:0007669"/>
    <property type="project" value="UniProtKB-SubCell"/>
</dbReference>
<name>A0AA88D5I7_FICCA</name>
<dbReference type="SMART" id="SM00389">
    <property type="entry name" value="HOX"/>
    <property type="match status" value="1"/>
</dbReference>
<dbReference type="Proteomes" id="UP001187192">
    <property type="component" value="Unassembled WGS sequence"/>
</dbReference>
<dbReference type="EMBL" id="BTGU01000017">
    <property type="protein sequence ID" value="GMN43691.1"/>
    <property type="molecule type" value="Genomic_DNA"/>
</dbReference>
<sequence>MALEKFYNEHKYPTEEMKSELADELGLTEKQISGWFCHRRLKDKRSLGVEKCPSGRQERLSGITPDLGSGLGQDSCGSTKHVDYRHVDPREVESQRLYGHDFPAADLILESRIHYPERVSGMGDTSSESSSSLRDGLYSQTEDPHNVETSRYLAQDGLVAPLNSKGARHMGYKPSGYLKVKGEIENAAITAVKRQLGRQYREDGPPLGVDFDPLPPGAFESPIRDPVHEPFYVGNPVLPHSPDVSGVKRQLSPTTRNEVHNSKLNSRDSYLHEAPGIMYGINHQEKKHCKQIRQKSTCLDRDSNFLGRNPSLDMCDDSSYRGNRSRKMGSKHGVDRLITDSFLNHHGHYGGKIANKQSLSGLYEDDGLSPKIVQRSEHSKFKASISARNHCVAPEMEEKRISVMVTQEDKFGGEGKATKDVKVKMKPVSEMMVSKRVRVDFPQQENVTNSSFSEMLPHLHRRIHLASARMKLQKPVRLRNEVPVIHGTMDIVKRFSGLLSMYSWIEEDLCGTVTSEVLKRVSSHHSSITTS</sequence>
<accession>A0AA88D5I7</accession>
<proteinExistence type="predicted"/>
<dbReference type="CDD" id="cd00086">
    <property type="entry name" value="homeodomain"/>
    <property type="match status" value="1"/>
</dbReference>
<feature type="region of interest" description="Disordered" evidence="4">
    <location>
        <begin position="245"/>
        <end position="268"/>
    </location>
</feature>
<feature type="domain" description="Homeobox" evidence="5">
    <location>
        <begin position="1"/>
        <end position="46"/>
    </location>
</feature>
<evidence type="ECO:0000256" key="2">
    <source>
        <dbReference type="PROSITE-ProRule" id="PRU00108"/>
    </source>
</evidence>
<keyword evidence="7" id="KW-1185">Reference proteome</keyword>
<evidence type="ECO:0000256" key="3">
    <source>
        <dbReference type="RuleBase" id="RU000682"/>
    </source>
</evidence>
<keyword evidence="2 3" id="KW-0539">Nucleus</keyword>
<evidence type="ECO:0000256" key="4">
    <source>
        <dbReference type="SAM" id="MobiDB-lite"/>
    </source>
</evidence>
<dbReference type="PROSITE" id="PS50071">
    <property type="entry name" value="HOMEOBOX_2"/>
    <property type="match status" value="1"/>
</dbReference>
<feature type="DNA-binding region" description="Homeobox" evidence="2">
    <location>
        <begin position="3"/>
        <end position="47"/>
    </location>
</feature>
<reference evidence="6" key="1">
    <citation type="submission" date="2023-07" db="EMBL/GenBank/DDBJ databases">
        <title>draft genome sequence of fig (Ficus carica).</title>
        <authorList>
            <person name="Takahashi T."/>
            <person name="Nishimura K."/>
        </authorList>
    </citation>
    <scope>NUCLEOTIDE SEQUENCE</scope>
</reference>
<feature type="compositionally biased region" description="Basic and acidic residues" evidence="4">
    <location>
        <begin position="257"/>
        <end position="268"/>
    </location>
</feature>
<dbReference type="AlphaFoldDB" id="A0AA88D5I7"/>
<dbReference type="Gene3D" id="1.10.10.60">
    <property type="entry name" value="Homeodomain-like"/>
    <property type="match status" value="1"/>
</dbReference>
<evidence type="ECO:0000259" key="5">
    <source>
        <dbReference type="PROSITE" id="PS50071"/>
    </source>
</evidence>
<dbReference type="InterPro" id="IPR001356">
    <property type="entry name" value="HD"/>
</dbReference>
<protein>
    <recommendedName>
        <fullName evidence="5">Homeobox domain-containing protein</fullName>
    </recommendedName>
</protein>
<feature type="region of interest" description="Disordered" evidence="4">
    <location>
        <begin position="119"/>
        <end position="145"/>
    </location>
</feature>
<dbReference type="PANTHER" id="PTHR47713:SF2">
    <property type="entry name" value="HOMEODOMAIN-LIKE SUPERFAMILY PROTEIN"/>
    <property type="match status" value="1"/>
</dbReference>
<dbReference type="GO" id="GO:0003677">
    <property type="term" value="F:DNA binding"/>
    <property type="evidence" value="ECO:0007669"/>
    <property type="project" value="UniProtKB-UniRule"/>
</dbReference>
<comment type="caution">
    <text evidence="6">The sequence shown here is derived from an EMBL/GenBank/DDBJ whole genome shotgun (WGS) entry which is preliminary data.</text>
</comment>
<comment type="subcellular location">
    <subcellularLocation>
        <location evidence="1 2 3">Nucleus</location>
    </subcellularLocation>
</comment>
<dbReference type="InterPro" id="IPR009057">
    <property type="entry name" value="Homeodomain-like_sf"/>
</dbReference>
<dbReference type="Pfam" id="PF00046">
    <property type="entry name" value="Homeodomain"/>
    <property type="match status" value="1"/>
</dbReference>
<evidence type="ECO:0000256" key="1">
    <source>
        <dbReference type="ARBA" id="ARBA00004123"/>
    </source>
</evidence>
<organism evidence="6 7">
    <name type="scientific">Ficus carica</name>
    <name type="common">Common fig</name>
    <dbReference type="NCBI Taxonomy" id="3494"/>
    <lineage>
        <taxon>Eukaryota</taxon>
        <taxon>Viridiplantae</taxon>
        <taxon>Streptophyta</taxon>
        <taxon>Embryophyta</taxon>
        <taxon>Tracheophyta</taxon>
        <taxon>Spermatophyta</taxon>
        <taxon>Magnoliopsida</taxon>
        <taxon>eudicotyledons</taxon>
        <taxon>Gunneridae</taxon>
        <taxon>Pentapetalae</taxon>
        <taxon>rosids</taxon>
        <taxon>fabids</taxon>
        <taxon>Rosales</taxon>
        <taxon>Moraceae</taxon>
        <taxon>Ficeae</taxon>
        <taxon>Ficus</taxon>
    </lineage>
</organism>
<gene>
    <name evidence="6" type="ORF">TIFTF001_012896</name>
</gene>
<evidence type="ECO:0000313" key="6">
    <source>
        <dbReference type="EMBL" id="GMN43691.1"/>
    </source>
</evidence>
<keyword evidence="2 3" id="KW-0371">Homeobox</keyword>
<dbReference type="PANTHER" id="PTHR47713">
    <property type="entry name" value="HOMEODOMAIN-LIKE SUPERFAMILY PROTEIN"/>
    <property type="match status" value="1"/>
</dbReference>
<evidence type="ECO:0000313" key="7">
    <source>
        <dbReference type="Proteomes" id="UP001187192"/>
    </source>
</evidence>